<evidence type="ECO:0000259" key="5">
    <source>
        <dbReference type="SMART" id="SM00423"/>
    </source>
</evidence>
<feature type="chain" id="PRO_5040847105" description="PSI domain-containing protein" evidence="4">
    <location>
        <begin position="25"/>
        <end position="186"/>
    </location>
</feature>
<dbReference type="Pfam" id="PF01437">
    <property type="entry name" value="PSI"/>
    <property type="match status" value="1"/>
</dbReference>
<dbReference type="GO" id="GO:0016020">
    <property type="term" value="C:membrane"/>
    <property type="evidence" value="ECO:0007669"/>
    <property type="project" value="UniProtKB-SubCell"/>
</dbReference>
<accession>A0A9W6ZSZ4</accession>
<proteinExistence type="predicted"/>
<feature type="domain" description="PSI" evidence="5">
    <location>
        <begin position="26"/>
        <end position="88"/>
    </location>
</feature>
<evidence type="ECO:0000256" key="1">
    <source>
        <dbReference type="ARBA" id="ARBA00004370"/>
    </source>
</evidence>
<feature type="signal peptide" evidence="4">
    <location>
        <begin position="1"/>
        <end position="24"/>
    </location>
</feature>
<keyword evidence="4" id="KW-0732">Signal</keyword>
<comment type="subcellular location">
    <subcellularLocation>
        <location evidence="1">Membrane</location>
    </subcellularLocation>
</comment>
<evidence type="ECO:0000313" key="7">
    <source>
        <dbReference type="Proteomes" id="UP001165082"/>
    </source>
</evidence>
<keyword evidence="2" id="KW-0472">Membrane</keyword>
<name>A0A9W6ZSZ4_9STRA</name>
<dbReference type="SMART" id="SM00423">
    <property type="entry name" value="PSI"/>
    <property type="match status" value="2"/>
</dbReference>
<gene>
    <name evidence="6" type="ORF">TrRE_jg12439</name>
</gene>
<evidence type="ECO:0000256" key="4">
    <source>
        <dbReference type="SAM" id="SignalP"/>
    </source>
</evidence>
<sequence>MKTSSASAAVLTLVSAFAVTGVKAASCSDFVSVVEGDYWTEVGKCGGCLATAGCGYCLSTLTCLDGTADGPGDGSPCPNWLSEPSGCPVIPRCNVFNNCGDCASSSDCAWCASQNLCMTISEVYSNDCTGTVFDAPCPVTYVTENTVVGNLVVVADSQFGGGEVSFEGPCVDCNADGSFGLTLDAT</sequence>
<dbReference type="EMBL" id="BRXZ01002167">
    <property type="protein sequence ID" value="GMH56019.1"/>
    <property type="molecule type" value="Genomic_DNA"/>
</dbReference>
<dbReference type="Proteomes" id="UP001165082">
    <property type="component" value="Unassembled WGS sequence"/>
</dbReference>
<dbReference type="InterPro" id="IPR002165">
    <property type="entry name" value="Plexin_repeat"/>
</dbReference>
<feature type="non-terminal residue" evidence="6">
    <location>
        <position position="1"/>
    </location>
</feature>
<comment type="caution">
    <text evidence="6">The sequence shown here is derived from an EMBL/GenBank/DDBJ whole genome shotgun (WGS) entry which is preliminary data.</text>
</comment>
<evidence type="ECO:0000256" key="2">
    <source>
        <dbReference type="ARBA" id="ARBA00023136"/>
    </source>
</evidence>
<keyword evidence="3" id="KW-0325">Glycoprotein</keyword>
<evidence type="ECO:0000256" key="3">
    <source>
        <dbReference type="ARBA" id="ARBA00023180"/>
    </source>
</evidence>
<organism evidence="6 7">
    <name type="scientific">Triparma retinervis</name>
    <dbReference type="NCBI Taxonomy" id="2557542"/>
    <lineage>
        <taxon>Eukaryota</taxon>
        <taxon>Sar</taxon>
        <taxon>Stramenopiles</taxon>
        <taxon>Ochrophyta</taxon>
        <taxon>Bolidophyceae</taxon>
        <taxon>Parmales</taxon>
        <taxon>Triparmaceae</taxon>
        <taxon>Triparma</taxon>
    </lineage>
</organism>
<evidence type="ECO:0000313" key="6">
    <source>
        <dbReference type="EMBL" id="GMH56019.1"/>
    </source>
</evidence>
<dbReference type="AlphaFoldDB" id="A0A9W6ZSZ4"/>
<feature type="domain" description="PSI" evidence="5">
    <location>
        <begin position="92"/>
        <end position="138"/>
    </location>
</feature>
<keyword evidence="7" id="KW-1185">Reference proteome</keyword>
<dbReference type="InterPro" id="IPR016201">
    <property type="entry name" value="PSI"/>
</dbReference>
<protein>
    <recommendedName>
        <fullName evidence="5">PSI domain-containing protein</fullName>
    </recommendedName>
</protein>
<reference evidence="6" key="1">
    <citation type="submission" date="2022-07" db="EMBL/GenBank/DDBJ databases">
        <title>Genome analysis of Parmales, a sister group of diatoms, reveals the evolutionary specialization of diatoms from phago-mixotrophs to photoautotrophs.</title>
        <authorList>
            <person name="Ban H."/>
            <person name="Sato S."/>
            <person name="Yoshikawa S."/>
            <person name="Kazumasa Y."/>
            <person name="Nakamura Y."/>
            <person name="Ichinomiya M."/>
            <person name="Saitoh K."/>
            <person name="Sato N."/>
            <person name="Blanc-Mathieu R."/>
            <person name="Endo H."/>
            <person name="Kuwata A."/>
            <person name="Ogata H."/>
        </authorList>
    </citation>
    <scope>NUCLEOTIDE SEQUENCE</scope>
</reference>
<dbReference type="OrthoDB" id="207403at2759"/>